<comment type="subcellular location">
    <subcellularLocation>
        <location evidence="1">Cytoplasm</location>
        <location evidence="1">Cytoskeleton</location>
        <location evidence="1">Flagellum axoneme</location>
    </subcellularLocation>
    <subcellularLocation>
        <location evidence="9">Dynein axonemal particle</location>
    </subcellularLocation>
</comment>
<keyword evidence="4" id="KW-0677">Repeat</keyword>
<evidence type="ECO:0000256" key="3">
    <source>
        <dbReference type="ARBA" id="ARBA00022574"/>
    </source>
</evidence>
<dbReference type="EMBL" id="GEBQ01011330">
    <property type="protein sequence ID" value="JAT28647.1"/>
    <property type="molecule type" value="Transcribed_RNA"/>
</dbReference>
<dbReference type="GO" id="GO:0045504">
    <property type="term" value="F:dynein heavy chain binding"/>
    <property type="evidence" value="ECO:0007669"/>
    <property type="project" value="TreeGrafter"/>
</dbReference>
<keyword evidence="7" id="KW-0206">Cytoskeleton</keyword>
<evidence type="ECO:0000256" key="10">
    <source>
        <dbReference type="ARBA" id="ARBA00040002"/>
    </source>
</evidence>
<evidence type="ECO:0000256" key="11">
    <source>
        <dbReference type="ARBA" id="ARBA00041557"/>
    </source>
</evidence>
<keyword evidence="2" id="KW-0963">Cytoplasm</keyword>
<evidence type="ECO:0000256" key="5">
    <source>
        <dbReference type="ARBA" id="ARBA00022846"/>
    </source>
</evidence>
<evidence type="ECO:0000256" key="6">
    <source>
        <dbReference type="ARBA" id="ARBA00023069"/>
    </source>
</evidence>
<proteinExistence type="predicted"/>
<name>A0A1B6LY76_9HEMI</name>
<keyword evidence="6" id="KW-0969">Cilium</keyword>
<dbReference type="Gene3D" id="2.130.10.10">
    <property type="entry name" value="YVTN repeat-like/Quinoprotein amine dehydrogenase"/>
    <property type="match status" value="2"/>
</dbReference>
<keyword evidence="8" id="KW-0966">Cell projection</keyword>
<evidence type="ECO:0000256" key="1">
    <source>
        <dbReference type="ARBA" id="ARBA00004611"/>
    </source>
</evidence>
<dbReference type="InterPro" id="IPR036322">
    <property type="entry name" value="WD40_repeat_dom_sf"/>
</dbReference>
<organism evidence="12">
    <name type="scientific">Graphocephala atropunctata</name>
    <dbReference type="NCBI Taxonomy" id="36148"/>
    <lineage>
        <taxon>Eukaryota</taxon>
        <taxon>Metazoa</taxon>
        <taxon>Ecdysozoa</taxon>
        <taxon>Arthropoda</taxon>
        <taxon>Hexapoda</taxon>
        <taxon>Insecta</taxon>
        <taxon>Pterygota</taxon>
        <taxon>Neoptera</taxon>
        <taxon>Paraneoptera</taxon>
        <taxon>Hemiptera</taxon>
        <taxon>Auchenorrhyncha</taxon>
        <taxon>Membracoidea</taxon>
        <taxon>Cicadellidae</taxon>
        <taxon>Cicadellinae</taxon>
        <taxon>Cicadellini</taxon>
        <taxon>Graphocephala</taxon>
    </lineage>
</organism>
<feature type="non-terminal residue" evidence="12">
    <location>
        <position position="1"/>
    </location>
</feature>
<gene>
    <name evidence="12" type="ORF">g.3965</name>
</gene>
<accession>A0A1B6LY76</accession>
<protein>
    <recommendedName>
        <fullName evidence="10">Dynein axonemal intermediate chain 4</fullName>
    </recommendedName>
    <alternativeName>
        <fullName evidence="11">WD repeat-containing protein 78</fullName>
    </alternativeName>
</protein>
<evidence type="ECO:0000256" key="2">
    <source>
        <dbReference type="ARBA" id="ARBA00022490"/>
    </source>
</evidence>
<dbReference type="InterPro" id="IPR001680">
    <property type="entry name" value="WD40_rpt"/>
</dbReference>
<evidence type="ECO:0000313" key="12">
    <source>
        <dbReference type="EMBL" id="JAT28647.1"/>
    </source>
</evidence>
<sequence>NPSQPERVFPMRSPVTTLSFSRTQPNLLALGCYNGAVIVLDIASKSGDKRVVTGEEGCLRYGPVGHLQWFFHVDFKLNTEEIISVGKNGRVYKWNYTESYRSYEIMKLSYFQPTEKVTTPKKNQKSKNRIKNNLKYFNGLSVSLRPTKQMVYYVSTQEGNIIKCAMNHQDRFEDIFPAHAGPAYGVLHSPFCANIFCTYGSDWLICIWAEGLKEPLLKLYYTKQPVLSVAWSPIHSTILASISGHYLSMWDLARKTIVPISTVKSSTGNIFTSIQFSNTGKNILAGDVVGDVFVFNLVDMPYPPFLQEEALIHALQKALVSKPQHRSYLESFIHTK</sequence>
<keyword evidence="5" id="KW-0282">Flagellum</keyword>
<dbReference type="GO" id="GO:0005858">
    <property type="term" value="C:axonemal dynein complex"/>
    <property type="evidence" value="ECO:0007669"/>
    <property type="project" value="TreeGrafter"/>
</dbReference>
<dbReference type="SUPFAM" id="SSF50978">
    <property type="entry name" value="WD40 repeat-like"/>
    <property type="match status" value="1"/>
</dbReference>
<dbReference type="InterPro" id="IPR050687">
    <property type="entry name" value="Dynein_IC"/>
</dbReference>
<dbReference type="GO" id="GO:0120293">
    <property type="term" value="C:dynein axonemal particle"/>
    <property type="evidence" value="ECO:0007669"/>
    <property type="project" value="UniProtKB-SubCell"/>
</dbReference>
<dbReference type="PANTHER" id="PTHR12442:SF12">
    <property type="entry name" value="DYNEIN AXONEMAL INTERMEDIATE CHAIN 4"/>
    <property type="match status" value="1"/>
</dbReference>
<dbReference type="AlphaFoldDB" id="A0A1B6LY76"/>
<reference evidence="12" key="1">
    <citation type="submission" date="2015-11" db="EMBL/GenBank/DDBJ databases">
        <title>De novo transcriptome assembly of four potential Pierce s Disease insect vectors from Arizona vineyards.</title>
        <authorList>
            <person name="Tassone E.E."/>
        </authorList>
    </citation>
    <scope>NUCLEOTIDE SEQUENCE</scope>
</reference>
<evidence type="ECO:0000256" key="7">
    <source>
        <dbReference type="ARBA" id="ARBA00023212"/>
    </source>
</evidence>
<keyword evidence="3" id="KW-0853">WD repeat</keyword>
<dbReference type="GO" id="GO:0003341">
    <property type="term" value="P:cilium movement"/>
    <property type="evidence" value="ECO:0007669"/>
    <property type="project" value="TreeGrafter"/>
</dbReference>
<evidence type="ECO:0000256" key="4">
    <source>
        <dbReference type="ARBA" id="ARBA00022737"/>
    </source>
</evidence>
<evidence type="ECO:0000256" key="9">
    <source>
        <dbReference type="ARBA" id="ARBA00024190"/>
    </source>
</evidence>
<dbReference type="GO" id="GO:0045503">
    <property type="term" value="F:dynein light chain binding"/>
    <property type="evidence" value="ECO:0007669"/>
    <property type="project" value="TreeGrafter"/>
</dbReference>
<dbReference type="PANTHER" id="PTHR12442">
    <property type="entry name" value="DYNEIN INTERMEDIATE CHAIN"/>
    <property type="match status" value="1"/>
</dbReference>
<dbReference type="SMART" id="SM00320">
    <property type="entry name" value="WD40"/>
    <property type="match status" value="5"/>
</dbReference>
<dbReference type="InterPro" id="IPR015943">
    <property type="entry name" value="WD40/YVTN_repeat-like_dom_sf"/>
</dbReference>
<evidence type="ECO:0000256" key="8">
    <source>
        <dbReference type="ARBA" id="ARBA00023273"/>
    </source>
</evidence>